<evidence type="ECO:0000313" key="9">
    <source>
        <dbReference type="Proteomes" id="UP000220527"/>
    </source>
</evidence>
<evidence type="ECO:0000313" key="8">
    <source>
        <dbReference type="EMBL" id="PDW04002.1"/>
    </source>
</evidence>
<feature type="transmembrane region" description="Helical" evidence="6">
    <location>
        <begin position="144"/>
        <end position="162"/>
    </location>
</feature>
<evidence type="ECO:0000256" key="3">
    <source>
        <dbReference type="ARBA" id="ARBA00022692"/>
    </source>
</evidence>
<sequence length="283" mass="31298">MLRAAGWMVGALVSFTTMALAGRELAAELSTFQILFFRSLIGVLLLVGLLGRTGWGQLRTQQWRLHVGRNLAHFGGQFGWFYGLAMIPLAEVFALEFTAPIWTALLAALWLGERMSRTRVLAIGLGMVGLLIILRPGFQELHPATLGVLLGAMGFAVAHILTKRLARHDTPICILFYMTIIQLPLALIPTLSNWVVPAVALWPWLVLVGLCALSAHYCLTRALSLADATVVVPMDFLRLPLIAVVGMLFYQEPFDGLVLLGAAVMMVGIWINVWGERRRERER</sequence>
<organism evidence="8 9">
    <name type="scientific">Candidatus Viridilinea mediisalina</name>
    <dbReference type="NCBI Taxonomy" id="2024553"/>
    <lineage>
        <taxon>Bacteria</taxon>
        <taxon>Bacillati</taxon>
        <taxon>Chloroflexota</taxon>
        <taxon>Chloroflexia</taxon>
        <taxon>Chloroflexales</taxon>
        <taxon>Chloroflexineae</taxon>
        <taxon>Oscillochloridaceae</taxon>
        <taxon>Candidatus Viridilinea</taxon>
    </lineage>
</organism>
<gene>
    <name evidence="8" type="ORF">CJ255_05950</name>
</gene>
<comment type="subcellular location">
    <subcellularLocation>
        <location evidence="1">Membrane</location>
        <topology evidence="1">Multi-pass membrane protein</topology>
    </subcellularLocation>
</comment>
<keyword evidence="4 6" id="KW-1133">Transmembrane helix</keyword>
<dbReference type="SUPFAM" id="SSF103481">
    <property type="entry name" value="Multidrug resistance efflux transporter EmrE"/>
    <property type="match status" value="2"/>
</dbReference>
<evidence type="ECO:0000256" key="2">
    <source>
        <dbReference type="ARBA" id="ARBA00007362"/>
    </source>
</evidence>
<feature type="transmembrane region" description="Helical" evidence="6">
    <location>
        <begin position="201"/>
        <end position="219"/>
    </location>
</feature>
<dbReference type="InterPro" id="IPR000620">
    <property type="entry name" value="EamA_dom"/>
</dbReference>
<evidence type="ECO:0000259" key="7">
    <source>
        <dbReference type="Pfam" id="PF00892"/>
    </source>
</evidence>
<keyword evidence="9" id="KW-1185">Reference proteome</keyword>
<feature type="transmembrane region" description="Helical" evidence="6">
    <location>
        <begin position="231"/>
        <end position="250"/>
    </location>
</feature>
<name>A0A2A6RLS0_9CHLR</name>
<keyword evidence="3 6" id="KW-0812">Transmembrane</keyword>
<comment type="similarity">
    <text evidence="2">Belongs to the EamA transporter family.</text>
</comment>
<proteinExistence type="inferred from homology"/>
<accession>A0A2A6RLS0</accession>
<keyword evidence="5 6" id="KW-0472">Membrane</keyword>
<reference evidence="9" key="1">
    <citation type="submission" date="2017-08" db="EMBL/GenBank/DDBJ databases">
        <authorList>
            <person name="Grouzdev D.S."/>
            <person name="Gaisin V.A."/>
            <person name="Rysina M.S."/>
            <person name="Gorlenko V.M."/>
        </authorList>
    </citation>
    <scope>NUCLEOTIDE SEQUENCE [LARGE SCALE GENOMIC DNA]</scope>
    <source>
        <strain evidence="9">Kir15-3F</strain>
    </source>
</reference>
<dbReference type="InterPro" id="IPR037185">
    <property type="entry name" value="EmrE-like"/>
</dbReference>
<feature type="transmembrane region" description="Helical" evidence="6">
    <location>
        <begin position="93"/>
        <end position="112"/>
    </location>
</feature>
<feature type="transmembrane region" description="Helical" evidence="6">
    <location>
        <begin position="119"/>
        <end position="138"/>
    </location>
</feature>
<feature type="transmembrane region" description="Helical" evidence="6">
    <location>
        <begin position="174"/>
        <end position="195"/>
    </location>
</feature>
<feature type="transmembrane region" description="Helical" evidence="6">
    <location>
        <begin position="256"/>
        <end position="275"/>
    </location>
</feature>
<evidence type="ECO:0000256" key="4">
    <source>
        <dbReference type="ARBA" id="ARBA00022989"/>
    </source>
</evidence>
<evidence type="ECO:0000256" key="1">
    <source>
        <dbReference type="ARBA" id="ARBA00004141"/>
    </source>
</evidence>
<dbReference type="AlphaFoldDB" id="A0A2A6RLS0"/>
<feature type="domain" description="EamA" evidence="7">
    <location>
        <begin position="146"/>
        <end position="273"/>
    </location>
</feature>
<dbReference type="Gene3D" id="1.10.3730.20">
    <property type="match status" value="1"/>
</dbReference>
<dbReference type="EMBL" id="NQWI01000017">
    <property type="protein sequence ID" value="PDW04002.1"/>
    <property type="molecule type" value="Genomic_DNA"/>
</dbReference>
<dbReference type="OrthoDB" id="148351at2"/>
<dbReference type="Pfam" id="PF00892">
    <property type="entry name" value="EamA"/>
    <property type="match status" value="2"/>
</dbReference>
<feature type="transmembrane region" description="Helical" evidence="6">
    <location>
        <begin position="31"/>
        <end position="50"/>
    </location>
</feature>
<dbReference type="PANTHER" id="PTHR22911">
    <property type="entry name" value="ACYL-MALONYL CONDENSING ENZYME-RELATED"/>
    <property type="match status" value="1"/>
</dbReference>
<comment type="caution">
    <text evidence="8">The sequence shown here is derived from an EMBL/GenBank/DDBJ whole genome shotgun (WGS) entry which is preliminary data.</text>
</comment>
<dbReference type="GO" id="GO:0016020">
    <property type="term" value="C:membrane"/>
    <property type="evidence" value="ECO:0007669"/>
    <property type="project" value="UniProtKB-SubCell"/>
</dbReference>
<dbReference type="Proteomes" id="UP000220527">
    <property type="component" value="Unassembled WGS sequence"/>
</dbReference>
<dbReference type="PANTHER" id="PTHR22911:SF6">
    <property type="entry name" value="SOLUTE CARRIER FAMILY 35 MEMBER G1"/>
    <property type="match status" value="1"/>
</dbReference>
<evidence type="ECO:0000256" key="6">
    <source>
        <dbReference type="SAM" id="Phobius"/>
    </source>
</evidence>
<evidence type="ECO:0000256" key="5">
    <source>
        <dbReference type="ARBA" id="ARBA00023136"/>
    </source>
</evidence>
<protein>
    <submittedName>
        <fullName evidence="8">EamA family transporter</fullName>
    </submittedName>
</protein>
<feature type="domain" description="EamA" evidence="7">
    <location>
        <begin position="4"/>
        <end position="134"/>
    </location>
</feature>